<keyword evidence="3" id="KW-0804">Transcription</keyword>
<dbReference type="Gene3D" id="1.10.10.10">
    <property type="entry name" value="Winged helix-like DNA-binding domain superfamily/Winged helix DNA-binding domain"/>
    <property type="match status" value="1"/>
</dbReference>
<evidence type="ECO:0000256" key="2">
    <source>
        <dbReference type="ARBA" id="ARBA00023125"/>
    </source>
</evidence>
<dbReference type="EMBL" id="JBHTAC010000004">
    <property type="protein sequence ID" value="MFC7242082.1"/>
    <property type="molecule type" value="Genomic_DNA"/>
</dbReference>
<comment type="caution">
    <text evidence="5">The sequence shown here is derived from an EMBL/GenBank/DDBJ whole genome shotgun (WGS) entry which is preliminary data.</text>
</comment>
<keyword evidence="6" id="KW-1185">Reference proteome</keyword>
<dbReference type="RefSeq" id="WP_376805511.1">
    <property type="nucleotide sequence ID" value="NZ_JBHTAC010000004.1"/>
</dbReference>
<sequence length="171" mass="18735">MAHSPPQRDEQAMRGFVEYMARTLADWGFPRMAGRVVFTLMAADEQALTAAELAERLGVSPAGISGAIRYLVHLNMVAREPVPGSRRDRYRMVDDSWYEVTVAKMGLLKTISDAADQGVAAAGGEGTPAGAKLAGMRDFYAWVQENMPSLLNQWAEHKARLRESAPDTGPR</sequence>
<feature type="domain" description="HTH marR-type" evidence="4">
    <location>
        <begin position="27"/>
        <end position="87"/>
    </location>
</feature>
<reference evidence="6" key="1">
    <citation type="journal article" date="2019" name="Int. J. Syst. Evol. Microbiol.">
        <title>The Global Catalogue of Microorganisms (GCM) 10K type strain sequencing project: providing services to taxonomists for standard genome sequencing and annotation.</title>
        <authorList>
            <consortium name="The Broad Institute Genomics Platform"/>
            <consortium name="The Broad Institute Genome Sequencing Center for Infectious Disease"/>
            <person name="Wu L."/>
            <person name="Ma J."/>
        </authorList>
    </citation>
    <scope>NUCLEOTIDE SEQUENCE [LARGE SCALE GENOMIC DNA]</scope>
    <source>
        <strain evidence="6">CGMCC 1.9106</strain>
    </source>
</reference>
<evidence type="ECO:0000256" key="1">
    <source>
        <dbReference type="ARBA" id="ARBA00023015"/>
    </source>
</evidence>
<dbReference type="Pfam" id="PF12802">
    <property type="entry name" value="MarR_2"/>
    <property type="match status" value="1"/>
</dbReference>
<gene>
    <name evidence="5" type="ORF">ACFQO7_06265</name>
</gene>
<dbReference type="SUPFAM" id="SSF46785">
    <property type="entry name" value="Winged helix' DNA-binding domain"/>
    <property type="match status" value="1"/>
</dbReference>
<evidence type="ECO:0000259" key="4">
    <source>
        <dbReference type="Pfam" id="PF12802"/>
    </source>
</evidence>
<accession>A0ABW2GQ96</accession>
<protein>
    <submittedName>
        <fullName evidence="5">GbsR/MarR family transcriptional regulator</fullName>
    </submittedName>
</protein>
<dbReference type="Gene3D" id="1.10.287.160">
    <property type="entry name" value="HR1 repeat"/>
    <property type="match status" value="1"/>
</dbReference>
<evidence type="ECO:0000256" key="3">
    <source>
        <dbReference type="ARBA" id="ARBA00023163"/>
    </source>
</evidence>
<proteinExistence type="predicted"/>
<keyword evidence="1" id="KW-0805">Transcription regulation</keyword>
<evidence type="ECO:0000313" key="5">
    <source>
        <dbReference type="EMBL" id="MFC7242082.1"/>
    </source>
</evidence>
<dbReference type="Proteomes" id="UP001596392">
    <property type="component" value="Unassembled WGS sequence"/>
</dbReference>
<organism evidence="5 6">
    <name type="scientific">Catellatospora aurea</name>
    <dbReference type="NCBI Taxonomy" id="1337874"/>
    <lineage>
        <taxon>Bacteria</taxon>
        <taxon>Bacillati</taxon>
        <taxon>Actinomycetota</taxon>
        <taxon>Actinomycetes</taxon>
        <taxon>Micromonosporales</taxon>
        <taxon>Micromonosporaceae</taxon>
        <taxon>Catellatospora</taxon>
    </lineage>
</organism>
<dbReference type="PANTHER" id="PTHR38465:SF2">
    <property type="entry name" value="HTH-TYPE TRANSCRIPTIONAL REGULATOR MMPR5"/>
    <property type="match status" value="1"/>
</dbReference>
<keyword evidence="2" id="KW-0238">DNA-binding</keyword>
<dbReference type="InterPro" id="IPR000835">
    <property type="entry name" value="HTH_MarR-typ"/>
</dbReference>
<dbReference type="InterPro" id="IPR036388">
    <property type="entry name" value="WH-like_DNA-bd_sf"/>
</dbReference>
<dbReference type="PANTHER" id="PTHR38465">
    <property type="entry name" value="HTH-TYPE TRANSCRIPTIONAL REGULATOR MJ1563-RELATED"/>
    <property type="match status" value="1"/>
</dbReference>
<dbReference type="InterPro" id="IPR052362">
    <property type="entry name" value="HTH-GbsR_regulator"/>
</dbReference>
<name>A0ABW2GQ96_9ACTN</name>
<dbReference type="InterPro" id="IPR036390">
    <property type="entry name" value="WH_DNA-bd_sf"/>
</dbReference>
<evidence type="ECO:0000313" key="6">
    <source>
        <dbReference type="Proteomes" id="UP001596392"/>
    </source>
</evidence>